<dbReference type="AlphaFoldDB" id="G9EU51"/>
<evidence type="ECO:0000313" key="2">
    <source>
        <dbReference type="Proteomes" id="UP000002770"/>
    </source>
</evidence>
<dbReference type="InParanoid" id="G9EU51"/>
<dbReference type="STRING" id="658187.LDG_8841"/>
<keyword evidence="2" id="KW-1185">Reference proteome</keyword>
<proteinExistence type="predicted"/>
<protein>
    <submittedName>
        <fullName evidence="1">Uncharacterized protein</fullName>
    </submittedName>
</protein>
<evidence type="ECO:0000313" key="1">
    <source>
        <dbReference type="EMBL" id="EHL29125.1"/>
    </source>
</evidence>
<name>G9EU51_9GAMM</name>
<gene>
    <name evidence="1" type="ORF">LDG_8841</name>
</gene>
<dbReference type="Proteomes" id="UP000002770">
    <property type="component" value="Unassembled WGS sequence"/>
</dbReference>
<accession>G9EU51</accession>
<dbReference type="EMBL" id="JH413849">
    <property type="protein sequence ID" value="EHL29125.1"/>
    <property type="molecule type" value="Genomic_DNA"/>
</dbReference>
<organism evidence="1 2">
    <name type="scientific">Legionella drancourtii LLAP12</name>
    <dbReference type="NCBI Taxonomy" id="658187"/>
    <lineage>
        <taxon>Bacteria</taxon>
        <taxon>Pseudomonadati</taxon>
        <taxon>Pseudomonadota</taxon>
        <taxon>Gammaproteobacteria</taxon>
        <taxon>Legionellales</taxon>
        <taxon>Legionellaceae</taxon>
        <taxon>Legionella</taxon>
    </lineage>
</organism>
<reference evidence="1 2" key="1">
    <citation type="journal article" date="2011" name="BMC Genomics">
        <title>Insight into cross-talk between intra-amoebal pathogens.</title>
        <authorList>
            <person name="Gimenez G."/>
            <person name="Bertelli C."/>
            <person name="Moliner C."/>
            <person name="Robert C."/>
            <person name="Raoult D."/>
            <person name="Fournier P.E."/>
            <person name="Greub G."/>
        </authorList>
    </citation>
    <scope>NUCLEOTIDE SEQUENCE [LARGE SCALE GENOMIC DNA]</scope>
    <source>
        <strain evidence="1 2">LLAP12</strain>
    </source>
</reference>
<sequence>MSFEYLGSKKTSSNNYPKELIQTFLIPKKTTQGLILCQNLVNWLADNAHR</sequence>
<dbReference type="HOGENOM" id="CLU_3119289_0_0_6"/>